<dbReference type="EMBL" id="JAPFFJ010000017">
    <property type="protein sequence ID" value="KAJ6405870.1"/>
    <property type="molecule type" value="Genomic_DNA"/>
</dbReference>
<comment type="caution">
    <text evidence="1">The sequence shown here is derived from an EMBL/GenBank/DDBJ whole genome shotgun (WGS) entry which is preliminary data.</text>
</comment>
<reference evidence="1 2" key="1">
    <citation type="journal article" date="2023" name="Int. J. Mol. Sci.">
        <title>De Novo Assembly and Annotation of 11 Diverse Shrub Willow (Salix) Genomes Reveals Novel Gene Organization in Sex-Linked Regions.</title>
        <authorList>
            <person name="Hyden B."/>
            <person name="Feng K."/>
            <person name="Yates T.B."/>
            <person name="Jawdy S."/>
            <person name="Cereghino C."/>
            <person name="Smart L.B."/>
            <person name="Muchero W."/>
        </authorList>
    </citation>
    <scope>NUCLEOTIDE SEQUENCE [LARGE SCALE GENOMIC DNA]</scope>
    <source>
        <tissue evidence="1">Shoot tip</tissue>
    </source>
</reference>
<sequence length="28" mass="3277">MTIVIELDRDAVLIFNLARWVLKKTCKS</sequence>
<gene>
    <name evidence="1" type="ORF">OIU84_013772</name>
</gene>
<keyword evidence="2" id="KW-1185">Reference proteome</keyword>
<evidence type="ECO:0000313" key="2">
    <source>
        <dbReference type="Proteomes" id="UP001162972"/>
    </source>
</evidence>
<dbReference type="Proteomes" id="UP001162972">
    <property type="component" value="Chromosome 2"/>
</dbReference>
<proteinExistence type="predicted"/>
<evidence type="ECO:0000313" key="1">
    <source>
        <dbReference type="EMBL" id="KAJ6405870.1"/>
    </source>
</evidence>
<accession>A0AAD6JKU5</accession>
<dbReference type="AlphaFoldDB" id="A0AAD6JKU5"/>
<name>A0AAD6JKU5_9ROSI</name>
<organism evidence="1 2">
    <name type="scientific">Salix udensis</name>
    <dbReference type="NCBI Taxonomy" id="889485"/>
    <lineage>
        <taxon>Eukaryota</taxon>
        <taxon>Viridiplantae</taxon>
        <taxon>Streptophyta</taxon>
        <taxon>Embryophyta</taxon>
        <taxon>Tracheophyta</taxon>
        <taxon>Spermatophyta</taxon>
        <taxon>Magnoliopsida</taxon>
        <taxon>eudicotyledons</taxon>
        <taxon>Gunneridae</taxon>
        <taxon>Pentapetalae</taxon>
        <taxon>rosids</taxon>
        <taxon>fabids</taxon>
        <taxon>Malpighiales</taxon>
        <taxon>Salicaceae</taxon>
        <taxon>Saliceae</taxon>
        <taxon>Salix</taxon>
    </lineage>
</organism>
<protein>
    <submittedName>
        <fullName evidence="1">Uncharacterized protein</fullName>
    </submittedName>
</protein>